<reference evidence="1 2" key="1">
    <citation type="submission" date="2023-10" db="EMBL/GenBank/DDBJ databases">
        <title>Psychrosphaera aquimaarina strain SW33 isolated from seawater.</title>
        <authorList>
            <person name="Bayburt H."/>
            <person name="Kim J.M."/>
            <person name="Choi B.J."/>
            <person name="Jeon C.O."/>
        </authorList>
    </citation>
    <scope>NUCLEOTIDE SEQUENCE [LARGE SCALE GENOMIC DNA]</scope>
    <source>
        <strain evidence="1 2">KCTC 52743</strain>
    </source>
</reference>
<proteinExistence type="predicted"/>
<dbReference type="Proteomes" id="UP001257914">
    <property type="component" value="Unassembled WGS sequence"/>
</dbReference>
<name>A0ABU3QYX3_9GAMM</name>
<dbReference type="Gene3D" id="3.40.1190.10">
    <property type="entry name" value="Mur-like, catalytic domain"/>
    <property type="match status" value="1"/>
</dbReference>
<protein>
    <submittedName>
        <fullName evidence="1">Uncharacterized protein</fullName>
    </submittedName>
</protein>
<dbReference type="RefSeq" id="WP_315946331.1">
    <property type="nucleotide sequence ID" value="NZ_JAWCUA010000004.1"/>
</dbReference>
<accession>A0ABU3QYX3</accession>
<dbReference type="EMBL" id="JAWCUA010000004">
    <property type="protein sequence ID" value="MDU0112615.1"/>
    <property type="molecule type" value="Genomic_DNA"/>
</dbReference>
<evidence type="ECO:0000313" key="1">
    <source>
        <dbReference type="EMBL" id="MDU0112615.1"/>
    </source>
</evidence>
<dbReference type="InterPro" id="IPR036565">
    <property type="entry name" value="Mur-like_cat_sf"/>
</dbReference>
<dbReference type="SUPFAM" id="SSF53623">
    <property type="entry name" value="MurD-like peptide ligases, catalytic domain"/>
    <property type="match status" value="1"/>
</dbReference>
<comment type="caution">
    <text evidence="1">The sequence shown here is derived from an EMBL/GenBank/DDBJ whole genome shotgun (WGS) entry which is preliminary data.</text>
</comment>
<gene>
    <name evidence="1" type="ORF">RT723_06270</name>
</gene>
<sequence length="64" mass="6821">MSPLPEQPGKTSVASFVRQIWAKIGQQAAMIGTTGIVAPGRKEYGALTTPDPVTLHSLNVRAFK</sequence>
<evidence type="ECO:0000313" key="2">
    <source>
        <dbReference type="Proteomes" id="UP001257914"/>
    </source>
</evidence>
<keyword evidence="2" id="KW-1185">Reference proteome</keyword>
<organism evidence="1 2">
    <name type="scientific">Psychrosphaera aquimarina</name>
    <dbReference type="NCBI Taxonomy" id="2044854"/>
    <lineage>
        <taxon>Bacteria</taxon>
        <taxon>Pseudomonadati</taxon>
        <taxon>Pseudomonadota</taxon>
        <taxon>Gammaproteobacteria</taxon>
        <taxon>Alteromonadales</taxon>
        <taxon>Pseudoalteromonadaceae</taxon>
        <taxon>Psychrosphaera</taxon>
    </lineage>
</organism>